<dbReference type="Pfam" id="PF00956">
    <property type="entry name" value="NAP"/>
    <property type="match status" value="1"/>
</dbReference>
<dbReference type="Proteomes" id="UP000504634">
    <property type="component" value="Unplaced"/>
</dbReference>
<organism evidence="4 6">
    <name type="scientific">Drosophila lebanonensis</name>
    <name type="common">Fruit fly</name>
    <name type="synonym">Scaptodrosophila lebanonensis</name>
    <dbReference type="NCBI Taxonomy" id="7225"/>
    <lineage>
        <taxon>Eukaryota</taxon>
        <taxon>Metazoa</taxon>
        <taxon>Ecdysozoa</taxon>
        <taxon>Arthropoda</taxon>
        <taxon>Hexapoda</taxon>
        <taxon>Insecta</taxon>
        <taxon>Pterygota</taxon>
        <taxon>Neoptera</taxon>
        <taxon>Endopterygota</taxon>
        <taxon>Diptera</taxon>
        <taxon>Brachycera</taxon>
        <taxon>Muscomorpha</taxon>
        <taxon>Ephydroidea</taxon>
        <taxon>Drosophilidae</taxon>
        <taxon>Scaptodrosophila</taxon>
    </lineage>
</organism>
<dbReference type="GO" id="GO:0005634">
    <property type="term" value="C:nucleus"/>
    <property type="evidence" value="ECO:0007669"/>
    <property type="project" value="InterPro"/>
</dbReference>
<sequence length="328" mass="38283">MDASPEGNTNKDPIPEELSMKQLLCIWPAERRRLFLQERIKLLPATIKNRIVALKNLQYEYLKIEAQFYKDLYMLEKKYFEKYQPLVDLRAQIVNGNVEPPNEDPKWKVFPGVESENDNDQSTNSVSDEEEPKEEAKTDTKKLETSKGLKNFWLEAFRNTSTLSQLVQDHDVPALEKLQDIRVQYFDDYSFLLEFHFAKNDFFSNPILTKKCFLRAVVHPKDPFAFEGPELVRSEGCIIKWRSSLGLVRKIMRKKKDHSTTEVISRESFFTFFNWSHIDFDENDAMSDFVVGNFIRSKLIPKAVLYYTGDLVEDEESDEEEESDSGSG</sequence>
<comment type="similarity">
    <text evidence="1 2">Belongs to the nucleosome assembly protein (NAP) family.</text>
</comment>
<dbReference type="RefSeq" id="XP_030382258.1">
    <property type="nucleotide sequence ID" value="XM_030526398.1"/>
</dbReference>
<evidence type="ECO:0000256" key="1">
    <source>
        <dbReference type="ARBA" id="ARBA00009947"/>
    </source>
</evidence>
<dbReference type="OrthoDB" id="27325at2759"/>
<keyword evidence="4" id="KW-1185">Reference proteome</keyword>
<dbReference type="RefSeq" id="XP_030382257.1">
    <property type="nucleotide sequence ID" value="XM_030526397.1"/>
</dbReference>
<evidence type="ECO:0000313" key="8">
    <source>
        <dbReference type="RefSeq" id="XP_030382259.1"/>
    </source>
</evidence>
<dbReference type="AlphaFoldDB" id="A0A6J2U534"/>
<dbReference type="SUPFAM" id="SSF143113">
    <property type="entry name" value="NAP-like"/>
    <property type="match status" value="1"/>
</dbReference>
<dbReference type="InterPro" id="IPR002164">
    <property type="entry name" value="NAP_family"/>
</dbReference>
<evidence type="ECO:0000313" key="7">
    <source>
        <dbReference type="RefSeq" id="XP_030382258.1"/>
    </source>
</evidence>
<dbReference type="GeneID" id="115629825"/>
<dbReference type="RefSeq" id="XP_030382260.1">
    <property type="nucleotide sequence ID" value="XM_030526400.1"/>
</dbReference>
<protein>
    <submittedName>
        <fullName evidence="5 6">Nucleosome assembly protein 1-like 1</fullName>
    </submittedName>
</protein>
<proteinExistence type="inferred from homology"/>
<dbReference type="Gene3D" id="1.20.5.1500">
    <property type="match status" value="1"/>
</dbReference>
<dbReference type="FunFam" id="1.20.5.1500:FF:000001">
    <property type="entry name" value="Nucleosome assembly protein 1-like 1"/>
    <property type="match status" value="1"/>
</dbReference>
<evidence type="ECO:0000313" key="6">
    <source>
        <dbReference type="RefSeq" id="XP_030382257.1"/>
    </source>
</evidence>
<dbReference type="GO" id="GO:0006334">
    <property type="term" value="P:nucleosome assembly"/>
    <property type="evidence" value="ECO:0007669"/>
    <property type="project" value="InterPro"/>
</dbReference>
<gene>
    <name evidence="5 6 7 8 9" type="primary">LOC115629825</name>
</gene>
<name>A0A6J2U534_DROLE</name>
<dbReference type="PANTHER" id="PTHR11875">
    <property type="entry name" value="TESTIS-SPECIFIC Y-ENCODED PROTEIN"/>
    <property type="match status" value="1"/>
</dbReference>
<accession>A0A6J2U534</accession>
<evidence type="ECO:0000256" key="2">
    <source>
        <dbReference type="RuleBase" id="RU003876"/>
    </source>
</evidence>
<feature type="region of interest" description="Disordered" evidence="3">
    <location>
        <begin position="100"/>
        <end position="142"/>
    </location>
</feature>
<reference evidence="5 6" key="1">
    <citation type="submission" date="2025-04" db="UniProtKB">
        <authorList>
            <consortium name="RefSeq"/>
        </authorList>
    </citation>
    <scope>IDENTIFICATION</scope>
    <source>
        <strain evidence="5 6">11010-0011.00</strain>
        <tissue evidence="5 6">Whole body</tissue>
    </source>
</reference>
<dbReference type="Gene3D" id="3.30.1120.90">
    <property type="entry name" value="Nucleosome assembly protein"/>
    <property type="match status" value="1"/>
</dbReference>
<evidence type="ECO:0000256" key="3">
    <source>
        <dbReference type="SAM" id="MobiDB-lite"/>
    </source>
</evidence>
<dbReference type="RefSeq" id="XP_030382256.1">
    <property type="nucleotide sequence ID" value="XM_030526396.1"/>
</dbReference>
<evidence type="ECO:0000313" key="5">
    <source>
        <dbReference type="RefSeq" id="XP_030382256.1"/>
    </source>
</evidence>
<evidence type="ECO:0000313" key="4">
    <source>
        <dbReference type="Proteomes" id="UP000504634"/>
    </source>
</evidence>
<dbReference type="InterPro" id="IPR037231">
    <property type="entry name" value="NAP-like_sf"/>
</dbReference>
<evidence type="ECO:0000313" key="9">
    <source>
        <dbReference type="RefSeq" id="XP_030382260.1"/>
    </source>
</evidence>
<dbReference type="RefSeq" id="XP_030382259.1">
    <property type="nucleotide sequence ID" value="XM_030526399.1"/>
</dbReference>